<dbReference type="Proteomes" id="UP000030671">
    <property type="component" value="Unassembled WGS sequence"/>
</dbReference>
<evidence type="ECO:0000313" key="1">
    <source>
        <dbReference type="EMBL" id="ETW85154.1"/>
    </source>
</evidence>
<proteinExistence type="predicted"/>
<dbReference type="EMBL" id="KI925455">
    <property type="protein sequence ID" value="ETW85154.1"/>
    <property type="molecule type" value="Genomic_DNA"/>
</dbReference>
<reference evidence="1 2" key="1">
    <citation type="journal article" date="2012" name="New Phytol.">
        <title>Insight into trade-off between wood decay and parasitism from the genome of a fungal forest pathogen.</title>
        <authorList>
            <person name="Olson A."/>
            <person name="Aerts A."/>
            <person name="Asiegbu F."/>
            <person name="Belbahri L."/>
            <person name="Bouzid O."/>
            <person name="Broberg A."/>
            <person name="Canback B."/>
            <person name="Coutinho P.M."/>
            <person name="Cullen D."/>
            <person name="Dalman K."/>
            <person name="Deflorio G."/>
            <person name="van Diepen L.T."/>
            <person name="Dunand C."/>
            <person name="Duplessis S."/>
            <person name="Durling M."/>
            <person name="Gonthier P."/>
            <person name="Grimwood J."/>
            <person name="Fossdal C.G."/>
            <person name="Hansson D."/>
            <person name="Henrissat B."/>
            <person name="Hietala A."/>
            <person name="Himmelstrand K."/>
            <person name="Hoffmeister D."/>
            <person name="Hogberg N."/>
            <person name="James T.Y."/>
            <person name="Karlsson M."/>
            <person name="Kohler A."/>
            <person name="Kues U."/>
            <person name="Lee Y.H."/>
            <person name="Lin Y.C."/>
            <person name="Lind M."/>
            <person name="Lindquist E."/>
            <person name="Lombard V."/>
            <person name="Lucas S."/>
            <person name="Lunden K."/>
            <person name="Morin E."/>
            <person name="Murat C."/>
            <person name="Park J."/>
            <person name="Raffaello T."/>
            <person name="Rouze P."/>
            <person name="Salamov A."/>
            <person name="Schmutz J."/>
            <person name="Solheim H."/>
            <person name="Stahlberg J."/>
            <person name="Velez H."/>
            <person name="de Vries R.P."/>
            <person name="Wiebenga A."/>
            <person name="Woodward S."/>
            <person name="Yakovlev I."/>
            <person name="Garbelotto M."/>
            <person name="Martin F."/>
            <person name="Grigoriev I.V."/>
            <person name="Stenlid J."/>
        </authorList>
    </citation>
    <scope>NUCLEOTIDE SEQUENCE [LARGE SCALE GENOMIC DNA]</scope>
    <source>
        <strain evidence="1 2">TC 32-1</strain>
    </source>
</reference>
<gene>
    <name evidence="1" type="ORF">HETIRDRAFT_101092</name>
</gene>
<protein>
    <submittedName>
        <fullName evidence="1">Uncharacterized protein</fullName>
    </submittedName>
</protein>
<dbReference type="KEGG" id="hir:HETIRDRAFT_101092"/>
<name>W4KHF7_HETIT</name>
<dbReference type="HOGENOM" id="CLU_3068936_0_0_1"/>
<dbReference type="GeneID" id="20665731"/>
<accession>W4KHF7</accession>
<dbReference type="AlphaFoldDB" id="W4KHF7"/>
<dbReference type="InParanoid" id="W4KHF7"/>
<dbReference type="RefSeq" id="XP_009542033.1">
    <property type="nucleotide sequence ID" value="XM_009543738.1"/>
</dbReference>
<sequence length="53" mass="5896">MRQESPTRSGNRQQWLQVDLPFDGLVPVSGVRVGMQDTIEEECFGLRASGFGL</sequence>
<keyword evidence="2" id="KW-1185">Reference proteome</keyword>
<evidence type="ECO:0000313" key="2">
    <source>
        <dbReference type="Proteomes" id="UP000030671"/>
    </source>
</evidence>
<organism evidence="1 2">
    <name type="scientific">Heterobasidion irregulare (strain TC 32-1)</name>
    <dbReference type="NCBI Taxonomy" id="747525"/>
    <lineage>
        <taxon>Eukaryota</taxon>
        <taxon>Fungi</taxon>
        <taxon>Dikarya</taxon>
        <taxon>Basidiomycota</taxon>
        <taxon>Agaricomycotina</taxon>
        <taxon>Agaricomycetes</taxon>
        <taxon>Russulales</taxon>
        <taxon>Bondarzewiaceae</taxon>
        <taxon>Heterobasidion</taxon>
        <taxon>Heterobasidion annosum species complex</taxon>
    </lineage>
</organism>